<keyword evidence="4" id="KW-0812">Transmembrane</keyword>
<evidence type="ECO:0000256" key="4">
    <source>
        <dbReference type="SAM" id="Phobius"/>
    </source>
</evidence>
<evidence type="ECO:0000313" key="7">
    <source>
        <dbReference type="Proteomes" id="UP000694563"/>
    </source>
</evidence>
<dbReference type="PROSITE" id="PS01174">
    <property type="entry name" value="LIPASE_GDXG_SER"/>
    <property type="match status" value="1"/>
</dbReference>
<reference evidence="6" key="1">
    <citation type="submission" date="2020-10" db="EMBL/GenBank/DDBJ databases">
        <title>Catharus ustulatus (Swainson's thrush) genome, bCatUst1, primary haplotype v2.</title>
        <authorList>
            <person name="Delmore K."/>
            <person name="Vafadar M."/>
            <person name="Formenti G."/>
            <person name="Chow W."/>
            <person name="Pelan S."/>
            <person name="Howe K."/>
            <person name="Rhie A."/>
            <person name="Mountcastle J."/>
            <person name="Haase B."/>
            <person name="Fedrigo O."/>
            <person name="Jarvis E.D."/>
        </authorList>
    </citation>
    <scope>NUCLEOTIDE SEQUENCE [LARGE SCALE GENOMIC DNA]</scope>
</reference>
<dbReference type="InterPro" id="IPR033140">
    <property type="entry name" value="Lipase_GDXG_put_SER_AS"/>
</dbReference>
<keyword evidence="2" id="KW-0378">Hydrolase</keyword>
<name>A0A8C3VD73_CATUS</name>
<accession>A0A8C3VD73</accession>
<protein>
    <submittedName>
        <fullName evidence="6">Arylacetamide deacetylase</fullName>
    </submittedName>
</protein>
<dbReference type="AlphaFoldDB" id="A0A8C3VD73"/>
<evidence type="ECO:0000256" key="1">
    <source>
        <dbReference type="ARBA" id="ARBA00010515"/>
    </source>
</evidence>
<sequence>MGSKLLCLCLLAALLGYYIYIPLPEGMTEPWPVMLISAVLRTLAHLAADMLGLMNYMEVMRLFTTVEIVPPTSDENVTVTEAEFNSVPVRLFLPRRAPGGLRRAIVYFHGGGWCMGDAGDYDHMARRFSNELDAVVVSVNYRLAPPHHFPVQFEDVYSVTKFFLQSKVLSQYGVDPARVCVAGDSAGGNLAAAVAQEVRV</sequence>
<evidence type="ECO:0000259" key="5">
    <source>
        <dbReference type="Pfam" id="PF07859"/>
    </source>
</evidence>
<feature type="domain" description="Alpha/beta hydrolase fold-3" evidence="5">
    <location>
        <begin position="105"/>
        <end position="199"/>
    </location>
</feature>
<dbReference type="PANTHER" id="PTHR48081">
    <property type="entry name" value="AB HYDROLASE SUPERFAMILY PROTEIN C4A8.06C"/>
    <property type="match status" value="1"/>
</dbReference>
<dbReference type="InterPro" id="IPR013094">
    <property type="entry name" value="AB_hydrolase_3"/>
</dbReference>
<feature type="transmembrane region" description="Helical" evidence="4">
    <location>
        <begin position="32"/>
        <end position="53"/>
    </location>
</feature>
<evidence type="ECO:0000256" key="2">
    <source>
        <dbReference type="ARBA" id="ARBA00022801"/>
    </source>
</evidence>
<feature type="active site" evidence="3">
    <location>
        <position position="185"/>
    </location>
</feature>
<organism evidence="6 7">
    <name type="scientific">Catharus ustulatus</name>
    <name type="common">Russet-backed thrush</name>
    <name type="synonym">Hylocichla ustulatus</name>
    <dbReference type="NCBI Taxonomy" id="91951"/>
    <lineage>
        <taxon>Eukaryota</taxon>
        <taxon>Metazoa</taxon>
        <taxon>Chordata</taxon>
        <taxon>Craniata</taxon>
        <taxon>Vertebrata</taxon>
        <taxon>Euteleostomi</taxon>
        <taxon>Archelosauria</taxon>
        <taxon>Archosauria</taxon>
        <taxon>Dinosauria</taxon>
        <taxon>Saurischia</taxon>
        <taxon>Theropoda</taxon>
        <taxon>Coelurosauria</taxon>
        <taxon>Aves</taxon>
        <taxon>Neognathae</taxon>
        <taxon>Neoaves</taxon>
        <taxon>Telluraves</taxon>
        <taxon>Australaves</taxon>
        <taxon>Passeriformes</taxon>
        <taxon>Turdidae</taxon>
        <taxon>Catharus</taxon>
    </lineage>
</organism>
<dbReference type="Pfam" id="PF07859">
    <property type="entry name" value="Abhydrolase_3"/>
    <property type="match status" value="1"/>
</dbReference>
<dbReference type="PANTHER" id="PTHR48081:SF28">
    <property type="entry name" value="ALPHA_BETA HYDROLASE FOLD-3 DOMAIN-CONTAINING PROTEIN"/>
    <property type="match status" value="1"/>
</dbReference>
<reference evidence="6" key="3">
    <citation type="submission" date="2025-09" db="UniProtKB">
        <authorList>
            <consortium name="Ensembl"/>
        </authorList>
    </citation>
    <scope>IDENTIFICATION</scope>
</reference>
<dbReference type="Ensembl" id="ENSCUST00005025421.1">
    <property type="protein sequence ID" value="ENSCUSP00005024552.1"/>
    <property type="gene ID" value="ENSCUSG00005015318.1"/>
</dbReference>
<dbReference type="Proteomes" id="UP000694563">
    <property type="component" value="Chromosome 10"/>
</dbReference>
<dbReference type="GO" id="GO:0016787">
    <property type="term" value="F:hydrolase activity"/>
    <property type="evidence" value="ECO:0007669"/>
    <property type="project" value="UniProtKB-KW"/>
</dbReference>
<keyword evidence="7" id="KW-1185">Reference proteome</keyword>
<proteinExistence type="inferred from homology"/>
<gene>
    <name evidence="6" type="primary">AADAC</name>
</gene>
<keyword evidence="4" id="KW-0472">Membrane</keyword>
<dbReference type="Gene3D" id="3.40.50.1820">
    <property type="entry name" value="alpha/beta hydrolase"/>
    <property type="match status" value="1"/>
</dbReference>
<dbReference type="InterPro" id="IPR029058">
    <property type="entry name" value="AB_hydrolase_fold"/>
</dbReference>
<evidence type="ECO:0000256" key="3">
    <source>
        <dbReference type="PROSITE-ProRule" id="PRU10038"/>
    </source>
</evidence>
<dbReference type="InterPro" id="IPR050300">
    <property type="entry name" value="GDXG_lipolytic_enzyme"/>
</dbReference>
<comment type="similarity">
    <text evidence="1">Belongs to the 'GDXG' lipolytic enzyme family.</text>
</comment>
<dbReference type="SUPFAM" id="SSF53474">
    <property type="entry name" value="alpha/beta-Hydrolases"/>
    <property type="match status" value="1"/>
</dbReference>
<evidence type="ECO:0000313" key="6">
    <source>
        <dbReference type="Ensembl" id="ENSCUSP00005024552.1"/>
    </source>
</evidence>
<reference evidence="6" key="2">
    <citation type="submission" date="2025-08" db="UniProtKB">
        <authorList>
            <consortium name="Ensembl"/>
        </authorList>
    </citation>
    <scope>IDENTIFICATION</scope>
</reference>
<keyword evidence="4" id="KW-1133">Transmembrane helix</keyword>